<dbReference type="PANTHER" id="PTHR43991">
    <property type="entry name" value="WD REPEAT PROTEIN (AFU_ORTHOLOGUE AFUA_8G05640)-RELATED"/>
    <property type="match status" value="1"/>
</dbReference>
<evidence type="ECO:0008006" key="3">
    <source>
        <dbReference type="Google" id="ProtNLM"/>
    </source>
</evidence>
<evidence type="ECO:0000313" key="1">
    <source>
        <dbReference type="EMBL" id="KAG2184673.1"/>
    </source>
</evidence>
<accession>A0A8H7ULZ8</accession>
<dbReference type="Proteomes" id="UP000654370">
    <property type="component" value="Unassembled WGS sequence"/>
</dbReference>
<dbReference type="AlphaFoldDB" id="A0A8H7ULZ8"/>
<dbReference type="PANTHER" id="PTHR43991:SF12">
    <property type="entry name" value="WD REPEAT PROTEIN (AFU_ORTHOLOGUE AFUA_8G05640)"/>
    <property type="match status" value="1"/>
</dbReference>
<organism evidence="1 2">
    <name type="scientific">Mortierella isabellina</name>
    <name type="common">Filamentous fungus</name>
    <name type="synonym">Umbelopsis isabellina</name>
    <dbReference type="NCBI Taxonomy" id="91625"/>
    <lineage>
        <taxon>Eukaryota</taxon>
        <taxon>Fungi</taxon>
        <taxon>Fungi incertae sedis</taxon>
        <taxon>Mucoromycota</taxon>
        <taxon>Mucoromycotina</taxon>
        <taxon>Umbelopsidomycetes</taxon>
        <taxon>Umbelopsidales</taxon>
        <taxon>Umbelopsidaceae</taxon>
        <taxon>Umbelopsis</taxon>
    </lineage>
</organism>
<dbReference type="Gene3D" id="2.130.10.10">
    <property type="entry name" value="YVTN repeat-like/Quinoprotein amine dehydrogenase"/>
    <property type="match status" value="1"/>
</dbReference>
<dbReference type="InterPro" id="IPR036322">
    <property type="entry name" value="WD40_repeat_dom_sf"/>
</dbReference>
<protein>
    <recommendedName>
        <fullName evidence="3">WD40 repeat-like protein</fullName>
    </recommendedName>
</protein>
<dbReference type="OrthoDB" id="20669at2759"/>
<reference evidence="1" key="1">
    <citation type="submission" date="2020-12" db="EMBL/GenBank/DDBJ databases">
        <title>Metabolic potential, ecology and presence of endohyphal bacteria is reflected in genomic diversity of Mucoromycotina.</title>
        <authorList>
            <person name="Muszewska A."/>
            <person name="Okrasinska A."/>
            <person name="Steczkiewicz K."/>
            <person name="Drgas O."/>
            <person name="Orlowska M."/>
            <person name="Perlinska-Lenart U."/>
            <person name="Aleksandrzak-Piekarczyk T."/>
            <person name="Szatraj K."/>
            <person name="Zielenkiewicz U."/>
            <person name="Pilsyk S."/>
            <person name="Malc E."/>
            <person name="Mieczkowski P."/>
            <person name="Kruszewska J.S."/>
            <person name="Biernat P."/>
            <person name="Pawlowska J."/>
        </authorList>
    </citation>
    <scope>NUCLEOTIDE SEQUENCE</scope>
    <source>
        <strain evidence="1">WA0000067209</strain>
    </source>
</reference>
<comment type="caution">
    <text evidence="1">The sequence shown here is derived from an EMBL/GenBank/DDBJ whole genome shotgun (WGS) entry which is preliminary data.</text>
</comment>
<name>A0A8H7ULZ8_MORIS</name>
<dbReference type="SUPFAM" id="SSF50978">
    <property type="entry name" value="WD40 repeat-like"/>
    <property type="match status" value="1"/>
</dbReference>
<dbReference type="EMBL" id="JAEPQZ010000002">
    <property type="protein sequence ID" value="KAG2184673.1"/>
    <property type="molecule type" value="Genomic_DNA"/>
</dbReference>
<gene>
    <name evidence="1" type="ORF">INT43_000586</name>
</gene>
<dbReference type="InterPro" id="IPR015943">
    <property type="entry name" value="WD40/YVTN_repeat-like_dom_sf"/>
</dbReference>
<keyword evidence="2" id="KW-1185">Reference proteome</keyword>
<proteinExistence type="predicted"/>
<sequence>MACRNNVLIVGGNSGEFALKRVDEKDGTEHWGAITSDASGITNHIDLVHDRNGAFQALISSNDFRARLMDINTSKMTREIDFPWAVNCSTLSMDRRILCAVGDATESIIADAQTGKGKRLYLATGNQDKTTRIYDIRNMSETLHVLRANVGAVRSLHFSSDGRHLAVAEPLDFVHIYDATTYDQSQVIDFFGEIAGVSFTPDDNSLFIANADDRVGSIMEFGRINHGCWQDDDCFLV</sequence>
<evidence type="ECO:0000313" key="2">
    <source>
        <dbReference type="Proteomes" id="UP000654370"/>
    </source>
</evidence>